<proteinExistence type="predicted"/>
<dbReference type="InterPro" id="IPR040743">
    <property type="entry name" value="DNA_meth_N"/>
</dbReference>
<evidence type="ECO:0000256" key="4">
    <source>
        <dbReference type="ARBA" id="ARBA00047422"/>
    </source>
</evidence>
<dbReference type="Proteomes" id="UP000250780">
    <property type="component" value="Unassembled WGS sequence"/>
</dbReference>
<gene>
    <name evidence="6" type="primary">dcm_2</name>
    <name evidence="6" type="ORF">NCTC9073_06097</name>
</gene>
<dbReference type="Gene3D" id="1.10.260.140">
    <property type="match status" value="1"/>
</dbReference>
<dbReference type="InterPro" id="IPR029063">
    <property type="entry name" value="SAM-dependent_MTases_sf"/>
</dbReference>
<dbReference type="Pfam" id="PF00145">
    <property type="entry name" value="DNA_methylase"/>
    <property type="match status" value="1"/>
</dbReference>
<dbReference type="InterPro" id="IPR001525">
    <property type="entry name" value="C5_MeTfrase"/>
</dbReference>
<dbReference type="Gene3D" id="3.40.50.150">
    <property type="entry name" value="Vaccinia Virus protein VP39"/>
    <property type="match status" value="1"/>
</dbReference>
<dbReference type="SUPFAM" id="SSF53335">
    <property type="entry name" value="S-adenosyl-L-methionine-dependent methyltransferases"/>
    <property type="match status" value="1"/>
</dbReference>
<name>A0A2X1NLX7_ECOLX</name>
<keyword evidence="2 6" id="KW-0808">Transferase</keyword>
<keyword evidence="3" id="KW-0680">Restriction system</keyword>
<dbReference type="GO" id="GO:0003886">
    <property type="term" value="F:DNA (cytosine-5-)-methyltransferase activity"/>
    <property type="evidence" value="ECO:0007669"/>
    <property type="project" value="UniProtKB-EC"/>
</dbReference>
<evidence type="ECO:0000256" key="1">
    <source>
        <dbReference type="ARBA" id="ARBA00022603"/>
    </source>
</evidence>
<dbReference type="EMBL" id="UASD01000010">
    <property type="protein sequence ID" value="SPX19949.1"/>
    <property type="molecule type" value="Genomic_DNA"/>
</dbReference>
<organism evidence="6 7">
    <name type="scientific">Escherichia coli</name>
    <dbReference type="NCBI Taxonomy" id="562"/>
    <lineage>
        <taxon>Bacteria</taxon>
        <taxon>Pseudomonadati</taxon>
        <taxon>Pseudomonadota</taxon>
        <taxon>Gammaproteobacteria</taxon>
        <taxon>Enterobacterales</taxon>
        <taxon>Enterobacteriaceae</taxon>
        <taxon>Escherichia</taxon>
    </lineage>
</organism>
<evidence type="ECO:0000259" key="5">
    <source>
        <dbReference type="Pfam" id="PF18284"/>
    </source>
</evidence>
<keyword evidence="1 6" id="KW-0489">Methyltransferase</keyword>
<reference evidence="6 7" key="1">
    <citation type="submission" date="2018-06" db="EMBL/GenBank/DDBJ databases">
        <authorList>
            <consortium name="Pathogen Informatics"/>
            <person name="Doyle S."/>
        </authorList>
    </citation>
    <scope>NUCLEOTIDE SEQUENCE [LARGE SCALE GENOMIC DNA]</scope>
    <source>
        <strain evidence="6 7">NCTC9073</strain>
    </source>
</reference>
<dbReference type="EC" id="2.1.1.37" evidence="6"/>
<evidence type="ECO:0000313" key="6">
    <source>
        <dbReference type="EMBL" id="SPX19949.1"/>
    </source>
</evidence>
<dbReference type="Pfam" id="PF18284">
    <property type="entry name" value="DNA_meth_N"/>
    <property type="match status" value="1"/>
</dbReference>
<dbReference type="GO" id="GO:0032259">
    <property type="term" value="P:methylation"/>
    <property type="evidence" value="ECO:0007669"/>
    <property type="project" value="UniProtKB-KW"/>
</dbReference>
<comment type="catalytic activity">
    <reaction evidence="4">
        <text>a 2'-deoxycytidine in DNA + S-adenosyl-L-methionine = a 5-methyl-2'-deoxycytidine in DNA + S-adenosyl-L-homocysteine + H(+)</text>
        <dbReference type="Rhea" id="RHEA:13681"/>
        <dbReference type="Rhea" id="RHEA-COMP:11369"/>
        <dbReference type="Rhea" id="RHEA-COMP:11370"/>
        <dbReference type="ChEBI" id="CHEBI:15378"/>
        <dbReference type="ChEBI" id="CHEBI:57856"/>
        <dbReference type="ChEBI" id="CHEBI:59789"/>
        <dbReference type="ChEBI" id="CHEBI:85452"/>
        <dbReference type="ChEBI" id="CHEBI:85454"/>
        <dbReference type="EC" id="2.1.1.37"/>
    </reaction>
</comment>
<evidence type="ECO:0000313" key="7">
    <source>
        <dbReference type="Proteomes" id="UP000250780"/>
    </source>
</evidence>
<feature type="domain" description="DNA methylase N-terminal" evidence="5">
    <location>
        <begin position="19"/>
        <end position="75"/>
    </location>
</feature>
<evidence type="ECO:0000256" key="3">
    <source>
        <dbReference type="ARBA" id="ARBA00022747"/>
    </source>
</evidence>
<dbReference type="AlphaFoldDB" id="A0A2X1NLX7"/>
<evidence type="ECO:0000256" key="2">
    <source>
        <dbReference type="ARBA" id="ARBA00022679"/>
    </source>
</evidence>
<dbReference type="GO" id="GO:0009307">
    <property type="term" value="P:DNA restriction-modification system"/>
    <property type="evidence" value="ECO:0007669"/>
    <property type="project" value="UniProtKB-KW"/>
</dbReference>
<protein>
    <submittedName>
        <fullName evidence="6">DNA-cytosine methyltransferase</fullName>
        <ecNumber evidence="6">2.1.1.37</ecNumber>
    </submittedName>
</protein>
<accession>A0A2X1NLX7</accession>
<sequence length="229" mass="25798">MQENISVTDSYSTGNAAQAMLEKLLQIYDVKTLVAQLNGVGENHWSAAILKRALANDSAWHRLSEKEFAHLQTLLPKPPAHHPHYAFRFIDLFAGIGGIRRGFESIGGQCVFTSEWNKHAVRTYKANHYCDPATHHFNEDIRDITLSHKEGVSDEAAAEHIRQHIPEHDVFTGRFPLSAIFAGWRIEKELARGGRTVLPAILRARCSLMWCALSTRVVRRCLCSKTSKT</sequence>